<name>A0AAW1AV16_CROAD</name>
<accession>A0AAW1AV16</accession>
<dbReference type="EMBL" id="JAOTOJ010000013">
    <property type="protein sequence ID" value="KAK9393674.1"/>
    <property type="molecule type" value="Genomic_DNA"/>
</dbReference>
<proteinExistence type="predicted"/>
<evidence type="ECO:0000313" key="2">
    <source>
        <dbReference type="Proteomes" id="UP001474421"/>
    </source>
</evidence>
<gene>
    <name evidence="1" type="ORF">NXF25_016126</name>
</gene>
<protein>
    <submittedName>
        <fullName evidence="1">Uncharacterized protein</fullName>
    </submittedName>
</protein>
<dbReference type="Proteomes" id="UP001474421">
    <property type="component" value="Unassembled WGS sequence"/>
</dbReference>
<comment type="caution">
    <text evidence="1">The sequence shown here is derived from an EMBL/GenBank/DDBJ whole genome shotgun (WGS) entry which is preliminary data.</text>
</comment>
<sequence length="134" mass="14910">KVGEGHANRMSGGGLVISSPISEESAAFTSLKPVVMARESSDDMAVFEDIKPPVRISENPQDLAQAEKVLEILGCWKRLWFTKLYTGSGVSLKCKSVFVYKWAIDQLGLKQAIKKMKVFEKEGPEYDFVLLRQG</sequence>
<keyword evidence="2" id="KW-1185">Reference proteome</keyword>
<evidence type="ECO:0000313" key="1">
    <source>
        <dbReference type="EMBL" id="KAK9393674.1"/>
    </source>
</evidence>
<organism evidence="1 2">
    <name type="scientific">Crotalus adamanteus</name>
    <name type="common">Eastern diamondback rattlesnake</name>
    <dbReference type="NCBI Taxonomy" id="8729"/>
    <lineage>
        <taxon>Eukaryota</taxon>
        <taxon>Metazoa</taxon>
        <taxon>Chordata</taxon>
        <taxon>Craniata</taxon>
        <taxon>Vertebrata</taxon>
        <taxon>Euteleostomi</taxon>
        <taxon>Lepidosauria</taxon>
        <taxon>Squamata</taxon>
        <taxon>Bifurcata</taxon>
        <taxon>Unidentata</taxon>
        <taxon>Episquamata</taxon>
        <taxon>Toxicofera</taxon>
        <taxon>Serpentes</taxon>
        <taxon>Colubroidea</taxon>
        <taxon>Viperidae</taxon>
        <taxon>Crotalinae</taxon>
        <taxon>Crotalus</taxon>
    </lineage>
</organism>
<feature type="non-terminal residue" evidence="1">
    <location>
        <position position="1"/>
    </location>
</feature>
<dbReference type="AlphaFoldDB" id="A0AAW1AV16"/>
<reference evidence="1 2" key="1">
    <citation type="journal article" date="2024" name="Proc. Natl. Acad. Sci. U.S.A.">
        <title>The genetic regulatory architecture and epigenomic basis for age-related changes in rattlesnake venom.</title>
        <authorList>
            <person name="Hogan M.P."/>
            <person name="Holding M.L."/>
            <person name="Nystrom G.S."/>
            <person name="Colston T.J."/>
            <person name="Bartlett D.A."/>
            <person name="Mason A.J."/>
            <person name="Ellsworth S.A."/>
            <person name="Rautsaw R.M."/>
            <person name="Lawrence K.C."/>
            <person name="Strickland J.L."/>
            <person name="He B."/>
            <person name="Fraser P."/>
            <person name="Margres M.J."/>
            <person name="Gilbert D.M."/>
            <person name="Gibbs H.L."/>
            <person name="Parkinson C.L."/>
            <person name="Rokyta D.R."/>
        </authorList>
    </citation>
    <scope>NUCLEOTIDE SEQUENCE [LARGE SCALE GENOMIC DNA]</scope>
    <source>
        <strain evidence="1">DRR0105</strain>
    </source>
</reference>